<dbReference type="Proteomes" id="UP000243081">
    <property type="component" value="Unassembled WGS sequence"/>
</dbReference>
<accession>A0A179I690</accession>
<dbReference type="PANTHER" id="PTHR46082:SF11">
    <property type="entry name" value="AAA+ ATPASE DOMAIN-CONTAINING PROTEIN-RELATED"/>
    <property type="match status" value="1"/>
</dbReference>
<evidence type="ECO:0000313" key="5">
    <source>
        <dbReference type="Proteomes" id="UP000243081"/>
    </source>
</evidence>
<dbReference type="InterPro" id="IPR000845">
    <property type="entry name" value="Nucleoside_phosphorylase_d"/>
</dbReference>
<keyword evidence="1" id="KW-0040">ANK repeat</keyword>
<dbReference type="AlphaFoldDB" id="A0A179I690"/>
<dbReference type="SUPFAM" id="SSF53167">
    <property type="entry name" value="Purine and uridine phosphorylases"/>
    <property type="match status" value="1"/>
</dbReference>
<feature type="repeat" description="ANK" evidence="1">
    <location>
        <begin position="907"/>
        <end position="935"/>
    </location>
</feature>
<dbReference type="InterPro" id="IPR036770">
    <property type="entry name" value="Ankyrin_rpt-contain_sf"/>
</dbReference>
<dbReference type="InterPro" id="IPR002110">
    <property type="entry name" value="Ankyrin_rpt"/>
</dbReference>
<dbReference type="Gene3D" id="1.25.40.20">
    <property type="entry name" value="Ankyrin repeat-containing domain"/>
    <property type="match status" value="3"/>
</dbReference>
<evidence type="ECO:0000256" key="2">
    <source>
        <dbReference type="SAM" id="MobiDB-lite"/>
    </source>
</evidence>
<gene>
    <name evidence="4" type="ORF">LLEC1_02182</name>
</gene>
<keyword evidence="5" id="KW-1185">Reference proteome</keyword>
<dbReference type="Pfam" id="PF00023">
    <property type="entry name" value="Ank"/>
    <property type="match status" value="2"/>
</dbReference>
<dbReference type="GO" id="GO:0003824">
    <property type="term" value="F:catalytic activity"/>
    <property type="evidence" value="ECO:0007669"/>
    <property type="project" value="InterPro"/>
</dbReference>
<dbReference type="InterPro" id="IPR053137">
    <property type="entry name" value="NLR-like"/>
</dbReference>
<feature type="repeat" description="ANK" evidence="1">
    <location>
        <begin position="1102"/>
        <end position="1134"/>
    </location>
</feature>
<dbReference type="OrthoDB" id="194358at2759"/>
<evidence type="ECO:0000256" key="1">
    <source>
        <dbReference type="PROSITE-ProRule" id="PRU00023"/>
    </source>
</evidence>
<reference evidence="4 5" key="1">
    <citation type="submission" date="2016-03" db="EMBL/GenBank/DDBJ databases">
        <title>Fine-scale spatial genetic structure of a fungal parasite of coffee scale insects.</title>
        <authorList>
            <person name="Jackson D."/>
            <person name="Zemenick K.A."/>
            <person name="Malloure B."/>
            <person name="Quandt C.A."/>
            <person name="James T.Y."/>
        </authorList>
    </citation>
    <scope>NUCLEOTIDE SEQUENCE [LARGE SCALE GENOMIC DNA]</scope>
    <source>
        <strain evidence="4 5">UM487</strain>
    </source>
</reference>
<evidence type="ECO:0000313" key="4">
    <source>
        <dbReference type="EMBL" id="OAQ97794.1"/>
    </source>
</evidence>
<dbReference type="GO" id="GO:0009116">
    <property type="term" value="P:nucleoside metabolic process"/>
    <property type="evidence" value="ECO:0007669"/>
    <property type="project" value="InterPro"/>
</dbReference>
<feature type="repeat" description="ANK" evidence="1">
    <location>
        <begin position="808"/>
        <end position="840"/>
    </location>
</feature>
<feature type="repeat" description="ANK" evidence="1">
    <location>
        <begin position="1002"/>
        <end position="1034"/>
    </location>
</feature>
<proteinExistence type="predicted"/>
<dbReference type="PANTHER" id="PTHR46082">
    <property type="entry name" value="ATP/GTP-BINDING PROTEIN-RELATED"/>
    <property type="match status" value="1"/>
</dbReference>
<feature type="compositionally biased region" description="Basic and acidic residues" evidence="2">
    <location>
        <begin position="1"/>
        <end position="13"/>
    </location>
</feature>
<feature type="domain" description="Nucleoside phosphorylase" evidence="3">
    <location>
        <begin position="48"/>
        <end position="337"/>
    </location>
</feature>
<dbReference type="EMBL" id="LUKN01003207">
    <property type="protein sequence ID" value="OAQ97794.1"/>
    <property type="molecule type" value="Genomic_DNA"/>
</dbReference>
<organism evidence="4 5">
    <name type="scientific">Cordyceps confragosa</name>
    <name type="common">Lecanicillium lecanii</name>
    <dbReference type="NCBI Taxonomy" id="2714763"/>
    <lineage>
        <taxon>Eukaryota</taxon>
        <taxon>Fungi</taxon>
        <taxon>Dikarya</taxon>
        <taxon>Ascomycota</taxon>
        <taxon>Pezizomycotina</taxon>
        <taxon>Sordariomycetes</taxon>
        <taxon>Hypocreomycetidae</taxon>
        <taxon>Hypocreales</taxon>
        <taxon>Cordycipitaceae</taxon>
        <taxon>Akanthomyces</taxon>
    </lineage>
</organism>
<comment type="caution">
    <text evidence="4">The sequence shown here is derived from an EMBL/GenBank/DDBJ whole genome shotgun (WGS) entry which is preliminary data.</text>
</comment>
<feature type="repeat" description="ANK" evidence="1">
    <location>
        <begin position="841"/>
        <end position="873"/>
    </location>
</feature>
<dbReference type="InterPro" id="IPR035994">
    <property type="entry name" value="Nucleoside_phosphorylase_sf"/>
</dbReference>
<dbReference type="SMART" id="SM00248">
    <property type="entry name" value="ANK"/>
    <property type="match status" value="12"/>
</dbReference>
<dbReference type="SUPFAM" id="SSF48403">
    <property type="entry name" value="Ankyrin repeat"/>
    <property type="match status" value="2"/>
</dbReference>
<protein>
    <recommendedName>
        <fullName evidence="3">Nucleoside phosphorylase domain-containing protein</fullName>
    </recommendedName>
</protein>
<dbReference type="PROSITE" id="PS50297">
    <property type="entry name" value="ANK_REP_REGION"/>
    <property type="match status" value="10"/>
</dbReference>
<feature type="repeat" description="ANK" evidence="1">
    <location>
        <begin position="969"/>
        <end position="1001"/>
    </location>
</feature>
<dbReference type="Pfam" id="PF01048">
    <property type="entry name" value="PNP_UDP_1"/>
    <property type="match status" value="1"/>
</dbReference>
<evidence type="ECO:0000259" key="3">
    <source>
        <dbReference type="Pfam" id="PF01048"/>
    </source>
</evidence>
<feature type="repeat" description="ANK" evidence="1">
    <location>
        <begin position="1068"/>
        <end position="1100"/>
    </location>
</feature>
<dbReference type="OMA" id="TMEANTE"/>
<feature type="region of interest" description="Disordered" evidence="2">
    <location>
        <begin position="1"/>
        <end position="24"/>
    </location>
</feature>
<dbReference type="Gene3D" id="3.40.50.1580">
    <property type="entry name" value="Nucleoside phosphorylase domain"/>
    <property type="match status" value="1"/>
</dbReference>
<feature type="repeat" description="ANK" evidence="1">
    <location>
        <begin position="874"/>
        <end position="906"/>
    </location>
</feature>
<sequence>MPLENSKRGRGNADDEGPMASALKRQRLDDRTCTEVCERNEFSHRDYTIGWICALPKEMTAAMAMLDIVHEELPRAANDINTYALGRIAGHNVVIVCLPSGYYGNNNAATVSSHMRRTFPSIRLCLMVGIGGGMPAKVDIRLGDVVVGEGVLQHDIGKTVNGGNLTRTGHVTRPPQELLTAVAKLRASHELRSSQIPRHLSEMLERHPTMTQYVYRDSLQDRLFESTYEHVESMEISPDNCELCNTFRMVQRSPRGNQNTKTHYGIIASGNQVVKHGTTRDDLAHKLNALCVDMEGAGVMDGFAGLVIRGICDYSDSHKNKEWQEVAAAVAAAYAKELLSAIPVHGDRIAPTIASPSTHVDFEWHIHVLQDLLRCALVQLGQAALTIFVDALDECADDQVEELVEYFESVGENAVLNGSQLNVCFSSRYYPHIDIQCGRKIDLEDQDGHEKDIAMYIRNKLKVGKSKTAEEVKAEIQTKAKGIFFWVVLVVDILKAEYKNGRIFDVKKRLTVLPAKLGDLFKEILLRDQKNLQDLQLCIQWILFSRRPLKLEEYYFAAVSGLNPDELREWDPEEVSTDDMSRFVTSSSKGLAETTKTKLKTVQFIHESVREFFLKDGLQQLWPNLAAANFESASHARLQQCCYSYFTRNTSDYVRLSLPKASSEGAKQLRATASRKFPFLEYATRHILSHADAAAHSISQYEFLARFPLEEWIIVDNIFETFEIRRHTLRASLQYVLAEKNLARLIETVLRRNPNINIKGERFRYPLFAALANGHRDAVKSLLQTETSRFDDDILAPLNYGSDFKLEKKRTPLLWAVAKGHEAVVRSLLEKSSDLKETDTSLSTPLLLAAENGHTDVVRLLLAKGCDIETENSSSDTPLLLAVENGHIDAVRLLIAKGSSAVFLQRALYAAAQHGHSAVVRILLDRGVHIDATNDSNMTPLLTASQSGNEAVVQLLLERGAHIEATNDFNMTPLLLASETGDEAVIRLLLESGASIEATSKSNMTPLLIASESDNEAVMRLLLESGASTEATDIFNMTPLLIASKRDNEAVVRLLLESGASTEATNVFKMTPLLIASERGNEAIARLLLDKGAAIETRLCEGGMTPLYYAALYGHEAVMQLLLDKGASPDIDFRGYGIKPLLAAVLEERAGAA</sequence>
<feature type="repeat" description="ANK" evidence="1">
    <location>
        <begin position="1035"/>
        <end position="1067"/>
    </location>
</feature>
<feature type="repeat" description="ANK" evidence="1">
    <location>
        <begin position="936"/>
        <end position="968"/>
    </location>
</feature>
<dbReference type="PROSITE" id="PS50088">
    <property type="entry name" value="ANK_REPEAT"/>
    <property type="match status" value="10"/>
</dbReference>
<name>A0A179I690_CORDF</name>
<dbReference type="Pfam" id="PF12796">
    <property type="entry name" value="Ank_2"/>
    <property type="match status" value="4"/>
</dbReference>